<dbReference type="AlphaFoldDB" id="A0A318Q2G1"/>
<dbReference type="SUPFAM" id="SSF75011">
    <property type="entry name" value="3-carboxy-cis,cis-mucoante lactonizing enzyme"/>
    <property type="match status" value="1"/>
</dbReference>
<sequence length="298" mass="32384">MPFAHTVPLPAAPEGWVDVGHVVLMDGTIATTRSTIAGKDASVRITVFDGVAETEVLRLAGRDPAWWCLDRMADGRWLFYDPARPGQVQRVTPDGQEDGSLHVGEDFCAVQCAPDHTVWVGYYDQGIFAPEDEHGNPPVSAGGIVQFDADGRKSWAWNDTPPPVMGVDECYAMTLAGNVLWSSFYSSFPVACVRDHKPRTWCNTIDGARALAIEGEMVVMAGGYASEADRIAVLRLGHDSAECIGVGTFALPPSTEPLCLQGRDNIVHIITQQRWTRLSVRAAVEGVQQIEKADPIKP</sequence>
<organism evidence="1 2">
    <name type="scientific">Komagataeibacter xylinus</name>
    <name type="common">Gluconacetobacter xylinus</name>
    <dbReference type="NCBI Taxonomy" id="28448"/>
    <lineage>
        <taxon>Bacteria</taxon>
        <taxon>Pseudomonadati</taxon>
        <taxon>Pseudomonadota</taxon>
        <taxon>Alphaproteobacteria</taxon>
        <taxon>Acetobacterales</taxon>
        <taxon>Acetobacteraceae</taxon>
        <taxon>Komagataeibacter</taxon>
    </lineage>
</organism>
<dbReference type="EMBL" id="NKUC01000014">
    <property type="protein sequence ID" value="PYD56936.1"/>
    <property type="molecule type" value="Genomic_DNA"/>
</dbReference>
<dbReference type="Proteomes" id="UP000248257">
    <property type="component" value="Unassembled WGS sequence"/>
</dbReference>
<gene>
    <name evidence="1" type="ORF">CFR75_08275</name>
</gene>
<evidence type="ECO:0000313" key="2">
    <source>
        <dbReference type="Proteomes" id="UP000248257"/>
    </source>
</evidence>
<dbReference type="STRING" id="1220579.GCA_001571345_02820"/>
<name>A0A318Q2G1_KOMXY</name>
<accession>A0A318Q2G1</accession>
<reference evidence="1 2" key="1">
    <citation type="submission" date="2017-07" db="EMBL/GenBank/DDBJ databases">
        <title>A draft genome sequence of Komagataeibacter xylinus LMG 1515.</title>
        <authorList>
            <person name="Skraban J."/>
            <person name="Cleenwerck I."/>
            <person name="Vandamme P."/>
            <person name="Trcek J."/>
        </authorList>
    </citation>
    <scope>NUCLEOTIDE SEQUENCE [LARGE SCALE GENOMIC DNA]</scope>
    <source>
        <strain evidence="1 2">LMG 1515</strain>
    </source>
</reference>
<evidence type="ECO:0000313" key="1">
    <source>
        <dbReference type="EMBL" id="PYD56936.1"/>
    </source>
</evidence>
<protein>
    <submittedName>
        <fullName evidence="1">Uncharacterized protein</fullName>
    </submittedName>
</protein>
<keyword evidence="2" id="KW-1185">Reference proteome</keyword>
<proteinExistence type="predicted"/>
<comment type="caution">
    <text evidence="1">The sequence shown here is derived from an EMBL/GenBank/DDBJ whole genome shotgun (WGS) entry which is preliminary data.</text>
</comment>